<proteinExistence type="predicted"/>
<dbReference type="EMBL" id="JAIFTL010000335">
    <property type="protein sequence ID" value="KAG9320053.1"/>
    <property type="molecule type" value="Genomic_DNA"/>
</dbReference>
<dbReference type="PIRSF" id="PIRSF008459">
    <property type="entry name" value="UCP008459"/>
    <property type="match status" value="1"/>
</dbReference>
<dbReference type="AlphaFoldDB" id="A0A9P7ZWX5"/>
<dbReference type="Gene3D" id="3.30.2130.10">
    <property type="entry name" value="VC0802-like"/>
    <property type="match status" value="1"/>
</dbReference>
<dbReference type="Proteomes" id="UP000717515">
    <property type="component" value="Unassembled WGS sequence"/>
</dbReference>
<reference evidence="2" key="1">
    <citation type="submission" date="2021-07" db="EMBL/GenBank/DDBJ databases">
        <title>Draft genome of Mortierella alpina, strain LL118, isolated from an aspen leaf litter sample.</title>
        <authorList>
            <person name="Yang S."/>
            <person name="Vinatzer B.A."/>
        </authorList>
    </citation>
    <scope>NUCLEOTIDE SEQUENCE</scope>
    <source>
        <strain evidence="2">LL118</strain>
    </source>
</reference>
<evidence type="ECO:0000313" key="3">
    <source>
        <dbReference type="Proteomes" id="UP000717515"/>
    </source>
</evidence>
<comment type="caution">
    <text evidence="2">The sequence shown here is derived from an EMBL/GenBank/DDBJ whole genome shotgun (WGS) entry which is preliminary data.</text>
</comment>
<gene>
    <name evidence="2" type="ORF">KVV02_007286</name>
</gene>
<protein>
    <recommendedName>
        <fullName evidence="1">CASTOR ACT domain-containing protein</fullName>
    </recommendedName>
</protein>
<dbReference type="PANTHER" id="PTHR31131:SF6">
    <property type="entry name" value="CASTOR ACT DOMAIN-CONTAINING PROTEIN"/>
    <property type="match status" value="1"/>
</dbReference>
<dbReference type="SUPFAM" id="SSF55021">
    <property type="entry name" value="ACT-like"/>
    <property type="match status" value="2"/>
</dbReference>
<dbReference type="InterPro" id="IPR027795">
    <property type="entry name" value="CASTOR_ACT_dom"/>
</dbReference>
<accession>A0A9P7ZWX5</accession>
<dbReference type="GO" id="GO:0046394">
    <property type="term" value="P:carboxylic acid biosynthetic process"/>
    <property type="evidence" value="ECO:0007669"/>
    <property type="project" value="UniProtKB-ARBA"/>
</dbReference>
<dbReference type="GO" id="GO:0006520">
    <property type="term" value="P:amino acid metabolic process"/>
    <property type="evidence" value="ECO:0007669"/>
    <property type="project" value="UniProtKB-ARBA"/>
</dbReference>
<evidence type="ECO:0000313" key="2">
    <source>
        <dbReference type="EMBL" id="KAG9320053.1"/>
    </source>
</evidence>
<feature type="domain" description="CASTOR ACT" evidence="1">
    <location>
        <begin position="77"/>
        <end position="135"/>
    </location>
</feature>
<dbReference type="InterPro" id="IPR045865">
    <property type="entry name" value="ACT-like_dom_sf"/>
</dbReference>
<name>A0A9P7ZWX5_MORAP</name>
<dbReference type="PANTHER" id="PTHR31131">
    <property type="entry name" value="CHROMOSOME 1, WHOLE GENOME SHOTGUN SEQUENCE"/>
    <property type="match status" value="1"/>
</dbReference>
<dbReference type="InterPro" id="IPR016540">
    <property type="entry name" value="UCP008459"/>
</dbReference>
<evidence type="ECO:0000259" key="1">
    <source>
        <dbReference type="Pfam" id="PF13840"/>
    </source>
</evidence>
<sequence length="146" mass="16244">MVMKLQLELDPLPYTIHRLPPTAPASLYLPLIDNQTWYSITKTPEEISLVISHDYPDTKESQLIPANGSGESDHKISTDWRCFKVKGPLDFSYVGIMANLSGALADNAISVFVVSTYDTDYILVKKDMALAAKKVFEDIGHSVEIL</sequence>
<dbReference type="Pfam" id="PF13840">
    <property type="entry name" value="ACT_7"/>
    <property type="match status" value="1"/>
</dbReference>
<organism evidence="2 3">
    <name type="scientific">Mortierella alpina</name>
    <name type="common">Oleaginous fungus</name>
    <name type="synonym">Mortierella renispora</name>
    <dbReference type="NCBI Taxonomy" id="64518"/>
    <lineage>
        <taxon>Eukaryota</taxon>
        <taxon>Fungi</taxon>
        <taxon>Fungi incertae sedis</taxon>
        <taxon>Mucoromycota</taxon>
        <taxon>Mortierellomycotina</taxon>
        <taxon>Mortierellomycetes</taxon>
        <taxon>Mortierellales</taxon>
        <taxon>Mortierellaceae</taxon>
        <taxon>Mortierella</taxon>
    </lineage>
</organism>
<dbReference type="InterPro" id="IPR051719">
    <property type="entry name" value="CASTOR_mTORC1"/>
</dbReference>